<gene>
    <name evidence="2" type="ORF">Tci_930212</name>
</gene>
<sequence length="53" mass="5985">MPVSYSSGHRSGGNSQERTRLMKALELRKKQMQAQQGRQSKMTEETTDVSEAN</sequence>
<evidence type="ECO:0000256" key="1">
    <source>
        <dbReference type="SAM" id="MobiDB-lite"/>
    </source>
</evidence>
<name>A0A699XGG5_TANCI</name>
<feature type="compositionally biased region" description="Polar residues" evidence="1">
    <location>
        <begin position="1"/>
        <end position="16"/>
    </location>
</feature>
<accession>A0A699XGG5</accession>
<dbReference type="AlphaFoldDB" id="A0A699XGG5"/>
<reference evidence="2" key="1">
    <citation type="journal article" date="2019" name="Sci. Rep.">
        <title>Draft genome of Tanacetum cinerariifolium, the natural source of mosquito coil.</title>
        <authorList>
            <person name="Yamashiro T."/>
            <person name="Shiraishi A."/>
            <person name="Satake H."/>
            <person name="Nakayama K."/>
        </authorList>
    </citation>
    <scope>NUCLEOTIDE SEQUENCE</scope>
</reference>
<feature type="compositionally biased region" description="Basic and acidic residues" evidence="1">
    <location>
        <begin position="17"/>
        <end position="29"/>
    </location>
</feature>
<organism evidence="2">
    <name type="scientific">Tanacetum cinerariifolium</name>
    <name type="common">Dalmatian daisy</name>
    <name type="synonym">Chrysanthemum cinerariifolium</name>
    <dbReference type="NCBI Taxonomy" id="118510"/>
    <lineage>
        <taxon>Eukaryota</taxon>
        <taxon>Viridiplantae</taxon>
        <taxon>Streptophyta</taxon>
        <taxon>Embryophyta</taxon>
        <taxon>Tracheophyta</taxon>
        <taxon>Spermatophyta</taxon>
        <taxon>Magnoliopsida</taxon>
        <taxon>eudicotyledons</taxon>
        <taxon>Gunneridae</taxon>
        <taxon>Pentapetalae</taxon>
        <taxon>asterids</taxon>
        <taxon>campanulids</taxon>
        <taxon>Asterales</taxon>
        <taxon>Asteraceae</taxon>
        <taxon>Asteroideae</taxon>
        <taxon>Anthemideae</taxon>
        <taxon>Anthemidinae</taxon>
        <taxon>Tanacetum</taxon>
    </lineage>
</organism>
<proteinExistence type="predicted"/>
<protein>
    <submittedName>
        <fullName evidence="2">Uncharacterized protein</fullName>
    </submittedName>
</protein>
<comment type="caution">
    <text evidence="2">The sequence shown here is derived from an EMBL/GenBank/DDBJ whole genome shotgun (WGS) entry which is preliminary data.</text>
</comment>
<feature type="region of interest" description="Disordered" evidence="1">
    <location>
        <begin position="1"/>
        <end position="53"/>
    </location>
</feature>
<evidence type="ECO:0000313" key="2">
    <source>
        <dbReference type="EMBL" id="GFD58243.1"/>
    </source>
</evidence>
<dbReference type="EMBL" id="BKCJ011850414">
    <property type="protein sequence ID" value="GFD58243.1"/>
    <property type="molecule type" value="Genomic_DNA"/>
</dbReference>
<feature type="non-terminal residue" evidence="2">
    <location>
        <position position="53"/>
    </location>
</feature>